<name>A0A512DDL4_9CELL</name>
<feature type="compositionally biased region" description="Gly residues" evidence="1">
    <location>
        <begin position="36"/>
        <end position="49"/>
    </location>
</feature>
<feature type="region of interest" description="Disordered" evidence="1">
    <location>
        <begin position="36"/>
        <end position="66"/>
    </location>
</feature>
<sequence length="189" mass="18680">MRPRPSPTEGQGRRGRTAAAASVALLALLTAGCGGPAPRGGSAPGGGTPQPGVSAGPAAPAGTLSPADPGAYAAGIVEETNRVRADEGLAALTGSACAQDAARPRAEALVGAAGLEHAPMDDVLTRCAPHTTAAENLSRAAATPAEVVAAWLDSYGHRENVLDPALTDVGVTCVRDDDAMLCAQIFLGP</sequence>
<dbReference type="PANTHER" id="PTHR31157:SF1">
    <property type="entry name" value="SCP DOMAIN-CONTAINING PROTEIN"/>
    <property type="match status" value="1"/>
</dbReference>
<dbReference type="CDD" id="cd05379">
    <property type="entry name" value="CAP_bacterial"/>
    <property type="match status" value="1"/>
</dbReference>
<evidence type="ECO:0000256" key="1">
    <source>
        <dbReference type="SAM" id="MobiDB-lite"/>
    </source>
</evidence>
<reference evidence="3 4" key="1">
    <citation type="submission" date="2019-07" db="EMBL/GenBank/DDBJ databases">
        <title>Whole genome shotgun sequence of Cellulomonas aerilata NBRC 106308.</title>
        <authorList>
            <person name="Hosoyama A."/>
            <person name="Uohara A."/>
            <person name="Ohji S."/>
            <person name="Ichikawa N."/>
        </authorList>
    </citation>
    <scope>NUCLEOTIDE SEQUENCE [LARGE SCALE GENOMIC DNA]</scope>
    <source>
        <strain evidence="3 4">NBRC 106308</strain>
    </source>
</reference>
<dbReference type="Pfam" id="PF00188">
    <property type="entry name" value="CAP"/>
    <property type="match status" value="1"/>
</dbReference>
<keyword evidence="4" id="KW-1185">Reference proteome</keyword>
<feature type="compositionally biased region" description="Low complexity" evidence="1">
    <location>
        <begin position="50"/>
        <end position="62"/>
    </location>
</feature>
<evidence type="ECO:0000313" key="4">
    <source>
        <dbReference type="Proteomes" id="UP000321181"/>
    </source>
</evidence>
<dbReference type="AlphaFoldDB" id="A0A512DDL4"/>
<dbReference type="InterPro" id="IPR014044">
    <property type="entry name" value="CAP_dom"/>
</dbReference>
<dbReference type="InterPro" id="IPR035940">
    <property type="entry name" value="CAP_sf"/>
</dbReference>
<gene>
    <name evidence="3" type="ORF">CAE01nite_22520</name>
</gene>
<protein>
    <recommendedName>
        <fullName evidence="2">SCP domain-containing protein</fullName>
    </recommendedName>
</protein>
<organism evidence="3 4">
    <name type="scientific">Cellulomonas aerilata</name>
    <dbReference type="NCBI Taxonomy" id="515326"/>
    <lineage>
        <taxon>Bacteria</taxon>
        <taxon>Bacillati</taxon>
        <taxon>Actinomycetota</taxon>
        <taxon>Actinomycetes</taxon>
        <taxon>Micrococcales</taxon>
        <taxon>Cellulomonadaceae</taxon>
        <taxon>Cellulomonas</taxon>
    </lineage>
</organism>
<dbReference type="RefSeq" id="WP_186816554.1">
    <property type="nucleotide sequence ID" value="NZ_BAAARM010000004.1"/>
</dbReference>
<dbReference type="PROSITE" id="PS51257">
    <property type="entry name" value="PROKAR_LIPOPROTEIN"/>
    <property type="match status" value="1"/>
</dbReference>
<dbReference type="EMBL" id="BJYY01000014">
    <property type="protein sequence ID" value="GEO34527.1"/>
    <property type="molecule type" value="Genomic_DNA"/>
</dbReference>
<dbReference type="SUPFAM" id="SSF55797">
    <property type="entry name" value="PR-1-like"/>
    <property type="match status" value="1"/>
</dbReference>
<comment type="caution">
    <text evidence="3">The sequence shown here is derived from an EMBL/GenBank/DDBJ whole genome shotgun (WGS) entry which is preliminary data.</text>
</comment>
<dbReference type="Proteomes" id="UP000321181">
    <property type="component" value="Unassembled WGS sequence"/>
</dbReference>
<proteinExistence type="predicted"/>
<dbReference type="Gene3D" id="3.40.33.10">
    <property type="entry name" value="CAP"/>
    <property type="match status" value="1"/>
</dbReference>
<dbReference type="PANTHER" id="PTHR31157">
    <property type="entry name" value="SCP DOMAIN-CONTAINING PROTEIN"/>
    <property type="match status" value="1"/>
</dbReference>
<accession>A0A512DDL4</accession>
<evidence type="ECO:0000259" key="2">
    <source>
        <dbReference type="Pfam" id="PF00188"/>
    </source>
</evidence>
<evidence type="ECO:0000313" key="3">
    <source>
        <dbReference type="EMBL" id="GEO34527.1"/>
    </source>
</evidence>
<feature type="domain" description="SCP" evidence="2">
    <location>
        <begin position="78"/>
        <end position="179"/>
    </location>
</feature>